<dbReference type="InterPro" id="IPR006641">
    <property type="entry name" value="YqgF/RNaseH-like_dom"/>
</dbReference>
<name>A0A2Z6I719_9BURK</name>
<dbReference type="Pfam" id="PF16921">
    <property type="entry name" value="Tex_YqgF"/>
    <property type="match status" value="1"/>
</dbReference>
<dbReference type="Gene3D" id="1.10.150.310">
    <property type="entry name" value="Tex RuvX-like domain-like"/>
    <property type="match status" value="1"/>
</dbReference>
<dbReference type="InterPro" id="IPR003029">
    <property type="entry name" value="S1_domain"/>
</dbReference>
<accession>A0A2Z6I719</accession>
<dbReference type="SMART" id="SM00732">
    <property type="entry name" value="YqgFc"/>
    <property type="match status" value="1"/>
</dbReference>
<dbReference type="InterPro" id="IPR012337">
    <property type="entry name" value="RNaseH-like_sf"/>
</dbReference>
<reference evidence="3 4" key="1">
    <citation type="journal article" date="2018" name="Int. J. Syst. Evol. Microbiol.">
        <title>Mesosutterella multiformis gen. nov., sp. nov., a member of the family Sutterellaceae and Sutterella megalosphaeroides sp. nov., isolated from human faeces.</title>
        <authorList>
            <person name="Sakamoto M."/>
            <person name="Ikeyama N."/>
            <person name="Kunihiro T."/>
            <person name="Iino T."/>
            <person name="Yuki M."/>
            <person name="Ohkuma M."/>
        </authorList>
    </citation>
    <scope>NUCLEOTIDE SEQUENCE [LARGE SCALE GENOMIC DNA]</scope>
    <source>
        <strain evidence="3 4">6FBBBH3</strain>
    </source>
</reference>
<dbReference type="FunFam" id="2.40.50.140:FF:000051">
    <property type="entry name" value="RNA-binding transcriptional accessory protein"/>
    <property type="match status" value="1"/>
</dbReference>
<dbReference type="KEGG" id="sutt:SUTMEG_01520"/>
<dbReference type="PROSITE" id="PS50126">
    <property type="entry name" value="S1"/>
    <property type="match status" value="1"/>
</dbReference>
<dbReference type="GO" id="GO:0006139">
    <property type="term" value="P:nucleobase-containing compound metabolic process"/>
    <property type="evidence" value="ECO:0007669"/>
    <property type="project" value="InterPro"/>
</dbReference>
<dbReference type="FunFam" id="1.10.10.650:FF:000001">
    <property type="entry name" value="S1 RNA-binding domain 1"/>
    <property type="match status" value="1"/>
</dbReference>
<dbReference type="EMBL" id="AP018786">
    <property type="protein sequence ID" value="BBF22261.1"/>
    <property type="molecule type" value="Genomic_DNA"/>
</dbReference>
<organism evidence="3 4">
    <name type="scientific">Sutterella megalosphaeroides</name>
    <dbReference type="NCBI Taxonomy" id="2494234"/>
    <lineage>
        <taxon>Bacteria</taxon>
        <taxon>Pseudomonadati</taxon>
        <taxon>Pseudomonadota</taxon>
        <taxon>Betaproteobacteria</taxon>
        <taxon>Burkholderiales</taxon>
        <taxon>Sutterellaceae</taxon>
        <taxon>Sutterella</taxon>
    </lineage>
</organism>
<gene>
    <name evidence="3" type="ORF">SUTMEG_01520</name>
</gene>
<dbReference type="Pfam" id="PF17674">
    <property type="entry name" value="HHH_9"/>
    <property type="match status" value="1"/>
</dbReference>
<dbReference type="InterPro" id="IPR023319">
    <property type="entry name" value="Tex-like_HTH_dom_sf"/>
</dbReference>
<dbReference type="InterPro" id="IPR018974">
    <property type="entry name" value="Tex-like_N"/>
</dbReference>
<dbReference type="Gene3D" id="1.10.10.650">
    <property type="entry name" value="RuvA domain 2-like"/>
    <property type="match status" value="1"/>
</dbReference>
<keyword evidence="4" id="KW-1185">Reference proteome</keyword>
<dbReference type="InterPro" id="IPR055179">
    <property type="entry name" value="Tex-like_central_region"/>
</dbReference>
<dbReference type="Pfam" id="PF00575">
    <property type="entry name" value="S1"/>
    <property type="match status" value="1"/>
</dbReference>
<dbReference type="Gene3D" id="1.10.3500.10">
    <property type="entry name" value="Tex N-terminal region-like"/>
    <property type="match status" value="1"/>
</dbReference>
<dbReference type="SUPFAM" id="SSF50249">
    <property type="entry name" value="Nucleic acid-binding proteins"/>
    <property type="match status" value="1"/>
</dbReference>
<evidence type="ECO:0000313" key="4">
    <source>
        <dbReference type="Proteomes" id="UP000271003"/>
    </source>
</evidence>
<dbReference type="SUPFAM" id="SSF158832">
    <property type="entry name" value="Tex N-terminal region-like"/>
    <property type="match status" value="1"/>
</dbReference>
<dbReference type="Pfam" id="PF09371">
    <property type="entry name" value="Tex_N"/>
    <property type="match status" value="1"/>
</dbReference>
<evidence type="ECO:0000256" key="1">
    <source>
        <dbReference type="SAM" id="MobiDB-lite"/>
    </source>
</evidence>
<feature type="compositionally biased region" description="Basic and acidic residues" evidence="1">
    <location>
        <begin position="728"/>
        <end position="747"/>
    </location>
</feature>
<dbReference type="InterPro" id="IPR012340">
    <property type="entry name" value="NA-bd_OB-fold"/>
</dbReference>
<dbReference type="GO" id="GO:0006412">
    <property type="term" value="P:translation"/>
    <property type="evidence" value="ECO:0007669"/>
    <property type="project" value="TreeGrafter"/>
</dbReference>
<feature type="domain" description="S1 motif" evidence="2">
    <location>
        <begin position="656"/>
        <end position="725"/>
    </location>
</feature>
<proteinExistence type="predicted"/>
<dbReference type="SUPFAM" id="SSF47781">
    <property type="entry name" value="RuvA domain 2-like"/>
    <property type="match status" value="2"/>
</dbReference>
<dbReference type="SUPFAM" id="SSF53098">
    <property type="entry name" value="Ribonuclease H-like"/>
    <property type="match status" value="1"/>
</dbReference>
<dbReference type="CDD" id="cd05685">
    <property type="entry name" value="S1_Tex"/>
    <property type="match status" value="1"/>
</dbReference>
<protein>
    <submittedName>
        <fullName evidence="3">RNA-binding transcriptional accessory protein</fullName>
    </submittedName>
</protein>
<dbReference type="Pfam" id="PF22706">
    <property type="entry name" value="Tex_central_region"/>
    <property type="match status" value="1"/>
</dbReference>
<dbReference type="GO" id="GO:0005737">
    <property type="term" value="C:cytoplasm"/>
    <property type="evidence" value="ECO:0007669"/>
    <property type="project" value="UniProtKB-ARBA"/>
</dbReference>
<dbReference type="Gene3D" id="2.40.50.140">
    <property type="entry name" value="Nucleic acid-binding proteins"/>
    <property type="match status" value="1"/>
</dbReference>
<dbReference type="Gene3D" id="3.30.420.140">
    <property type="entry name" value="YqgF/RNase H-like domain"/>
    <property type="match status" value="1"/>
</dbReference>
<evidence type="ECO:0000313" key="3">
    <source>
        <dbReference type="EMBL" id="BBF22261.1"/>
    </source>
</evidence>
<dbReference type="PANTHER" id="PTHR10724:SF10">
    <property type="entry name" value="S1 RNA-BINDING DOMAIN-CONTAINING PROTEIN 1"/>
    <property type="match status" value="1"/>
</dbReference>
<dbReference type="InterPro" id="IPR050437">
    <property type="entry name" value="Ribos_protein_bS1-like"/>
</dbReference>
<dbReference type="InterPro" id="IPR044146">
    <property type="entry name" value="S1_Tex"/>
</dbReference>
<sequence length="764" mass="83497">MEELTTRTASLIADEIRCRPDQVVAAAALLDEGKTVPFVARYRKEATGGLTDAQLRTLEERLMYLRELDERRAAVTAAIEAQGKLTDELKRDLEAAQTKQALEDLYAPFRSKRRTRAAAAREAGLEPLADRILETRADPETAAADFVSAEKGVPGVAEALSGARDILAERFALQPEVRQSLRDFYARRGDVVARVREGKEVEGEKYADYFDFRERLADLPSHRALALLRGRRDDFLDLALELPAEEEGLSPHPAEALVARFYGVAADSARPADAWLLGVCRWAWRVKIRTSLQTELLEALRERAEETAIGIFGDNLRDLLLAAPAGHRATVGLDPGFRTGVKMAVVDETGKVVHHDVLQFHAAGAGAAAAARAKLAAVLKRYRSEFVAIGNGTASRETVEAVGEVLSEEPSIAARRVVVSEAGASVYSASELAEKELPGLDVSYRGAVSIARRLQDPLAELVKIDPKAIGVGQYQHDVDAGKLERRLDAVVEDCVNFVGVDVNTASVELLARVAGLSRSVAREIVAYREANGLFANRNDLKRVPLLGAVRFEQCAGFLRISDGTNPLDRTGVHPEAYPVVERLVAASGARTIDELMGNAEKLKTLHARDFVDDRFGLPTVLDILKELEKPGRDPRAVFTVPVYDDAIRTMEDLKPGMELEGTVTNVAAFGAFVDLGVHENGLVHISDLADTFVKDPRDVVRVGMVVKVRVLDVDPKRRRIALTMRTRPKGEPGPRRAPTGRREEAPRARTQTALGAAFAALKKR</sequence>
<evidence type="ECO:0000259" key="2">
    <source>
        <dbReference type="PROSITE" id="PS50126"/>
    </source>
</evidence>
<dbReference type="GO" id="GO:0003729">
    <property type="term" value="F:mRNA binding"/>
    <property type="evidence" value="ECO:0007669"/>
    <property type="project" value="UniProtKB-ARBA"/>
</dbReference>
<dbReference type="InterPro" id="IPR010994">
    <property type="entry name" value="RuvA_2-like"/>
</dbReference>
<dbReference type="InterPro" id="IPR037027">
    <property type="entry name" value="YqgF/RNaseH-like_dom_sf"/>
</dbReference>
<dbReference type="Proteomes" id="UP000271003">
    <property type="component" value="Chromosome"/>
</dbReference>
<dbReference type="AlphaFoldDB" id="A0A2Z6I719"/>
<dbReference type="InterPro" id="IPR041692">
    <property type="entry name" value="HHH_9"/>
</dbReference>
<dbReference type="InterPro" id="IPR023323">
    <property type="entry name" value="Tex-like_dom_sf"/>
</dbReference>
<dbReference type="FunFam" id="1.10.150.310:FF:000001">
    <property type="entry name" value="RNA-binding transcriptional accessory protein"/>
    <property type="match status" value="1"/>
</dbReference>
<feature type="region of interest" description="Disordered" evidence="1">
    <location>
        <begin position="724"/>
        <end position="751"/>
    </location>
</feature>
<dbReference type="OrthoDB" id="9804714at2"/>
<dbReference type="InterPro" id="IPR032639">
    <property type="entry name" value="Tex_YqgF"/>
</dbReference>
<dbReference type="SMART" id="SM00316">
    <property type="entry name" value="S1"/>
    <property type="match status" value="1"/>
</dbReference>
<dbReference type="RefSeq" id="WP_120175920.1">
    <property type="nucleotide sequence ID" value="NZ_AP018786.1"/>
</dbReference>
<dbReference type="Pfam" id="PF12836">
    <property type="entry name" value="HHH_3"/>
    <property type="match status" value="1"/>
</dbReference>
<dbReference type="FunFam" id="3.30.420.140:FF:000001">
    <property type="entry name" value="RNA-binding transcriptional accessory protein"/>
    <property type="match status" value="1"/>
</dbReference>
<dbReference type="PANTHER" id="PTHR10724">
    <property type="entry name" value="30S RIBOSOMAL PROTEIN S1"/>
    <property type="match status" value="1"/>
</dbReference>
<dbReference type="GO" id="GO:0003735">
    <property type="term" value="F:structural constituent of ribosome"/>
    <property type="evidence" value="ECO:0007669"/>
    <property type="project" value="TreeGrafter"/>
</dbReference>